<evidence type="ECO:0000256" key="5">
    <source>
        <dbReference type="ARBA" id="ARBA00023150"/>
    </source>
</evidence>
<evidence type="ECO:0000256" key="7">
    <source>
        <dbReference type="RuleBase" id="RU365090"/>
    </source>
</evidence>
<dbReference type="SUPFAM" id="SSF53218">
    <property type="entry name" value="Molybdenum cofactor biosynthesis proteins"/>
    <property type="match status" value="1"/>
</dbReference>
<evidence type="ECO:0000256" key="2">
    <source>
        <dbReference type="ARBA" id="ARBA00005046"/>
    </source>
</evidence>
<feature type="domain" description="MoaB/Mog" evidence="8">
    <location>
        <begin position="197"/>
        <end position="334"/>
    </location>
</feature>
<keyword evidence="7 9" id="KW-0808">Transferase</keyword>
<gene>
    <name evidence="9" type="ORF">F8O02_02290</name>
</gene>
<reference evidence="9 10" key="1">
    <citation type="submission" date="2019-09" db="EMBL/GenBank/DDBJ databases">
        <title>Phylogeny of genus Pseudoclavibacter and closely related genus.</title>
        <authorList>
            <person name="Li Y."/>
        </authorList>
    </citation>
    <scope>NUCLEOTIDE SEQUENCE [LARGE SCALE GENOMIC DNA]</scope>
    <source>
        <strain evidence="9 10">JCM 16921</strain>
    </source>
</reference>
<dbReference type="GO" id="GO:0006777">
    <property type="term" value="P:Mo-molybdopterin cofactor biosynthetic process"/>
    <property type="evidence" value="ECO:0007669"/>
    <property type="project" value="UniProtKB-UniRule"/>
</dbReference>
<dbReference type="InterPro" id="IPR036688">
    <property type="entry name" value="MoeA_C_domain_IV_sf"/>
</dbReference>
<dbReference type="EC" id="2.10.1.1" evidence="7"/>
<sequence>MTSVADHRARLVALLDGALAAARAETETIAPAAALADDPTALVGRVLGESVRAAGDLPPFDNAQMDGWAVRAADLADATPEHPVRLEVTAEIPAGETGRPLAAGQAAPIMTGAPVPAGADAIVPVEDGLPARFLAPGERIALPAPVPAGTYVRRRGGDLPTGALVLPEGHPLDAGEWAAIAAAGHAAVRVRRRPRVLVVSTGRELAAGPAGIPDADLVALAVALTGAGCAVRSLQQPHDDPERLAAALDARVTALAPDLVVTAGGISAGAHEVVRQALEPRGLDVGVIAMQPGGPQGAGPVRLGGRDVAVIALPGNPVSVLVSLEVLVLSALRAVWTGAPEPAPRLVPLAEGVVSPAGREQYRRIRLRDTPTGPIAVPVGGPGSHLIAAYPRADALARIPAERTAVAAGEPVEIRSIHGLHPDRPEWRAG</sequence>
<dbReference type="GO" id="GO:0046872">
    <property type="term" value="F:metal ion binding"/>
    <property type="evidence" value="ECO:0007669"/>
    <property type="project" value="UniProtKB-UniRule"/>
</dbReference>
<evidence type="ECO:0000256" key="6">
    <source>
        <dbReference type="ARBA" id="ARBA00047317"/>
    </source>
</evidence>
<comment type="function">
    <text evidence="1 7">Catalyzes the insertion of molybdate into adenylated molybdopterin with the concomitant release of AMP.</text>
</comment>
<dbReference type="Gene3D" id="3.90.105.10">
    <property type="entry name" value="Molybdopterin biosynthesis moea protein, domain 2"/>
    <property type="match status" value="1"/>
</dbReference>
<accession>A0A7C8BTA8</accession>
<dbReference type="EMBL" id="WBKA01000001">
    <property type="protein sequence ID" value="KAB1633766.1"/>
    <property type="molecule type" value="Genomic_DNA"/>
</dbReference>
<dbReference type="InterPro" id="IPR005110">
    <property type="entry name" value="MoeA_linker/N"/>
</dbReference>
<keyword evidence="4 7" id="KW-0500">Molybdenum</keyword>
<evidence type="ECO:0000256" key="1">
    <source>
        <dbReference type="ARBA" id="ARBA00002901"/>
    </source>
</evidence>
<comment type="caution">
    <text evidence="9">The sequence shown here is derived from an EMBL/GenBank/DDBJ whole genome shotgun (WGS) entry which is preliminary data.</text>
</comment>
<dbReference type="Gene3D" id="3.40.980.10">
    <property type="entry name" value="MoaB/Mog-like domain"/>
    <property type="match status" value="1"/>
</dbReference>
<comment type="similarity">
    <text evidence="3 7">Belongs to the MoeA family.</text>
</comment>
<dbReference type="InterPro" id="IPR001453">
    <property type="entry name" value="MoaB/Mog_dom"/>
</dbReference>
<keyword evidence="5 7" id="KW-0501">Molybdenum cofactor biosynthesis</keyword>
<keyword evidence="10" id="KW-1185">Reference proteome</keyword>
<evidence type="ECO:0000313" key="9">
    <source>
        <dbReference type="EMBL" id="KAB1633766.1"/>
    </source>
</evidence>
<dbReference type="PANTHER" id="PTHR10192:SF5">
    <property type="entry name" value="GEPHYRIN"/>
    <property type="match status" value="1"/>
</dbReference>
<protein>
    <recommendedName>
        <fullName evidence="7">Molybdopterin molybdenumtransferase</fullName>
        <ecNumber evidence="7">2.10.1.1</ecNumber>
    </recommendedName>
</protein>
<dbReference type="Pfam" id="PF03453">
    <property type="entry name" value="MoeA_N"/>
    <property type="match status" value="1"/>
</dbReference>
<comment type="catalytic activity">
    <reaction evidence="6">
        <text>adenylyl-molybdopterin + molybdate = Mo-molybdopterin + AMP + H(+)</text>
        <dbReference type="Rhea" id="RHEA:35047"/>
        <dbReference type="ChEBI" id="CHEBI:15378"/>
        <dbReference type="ChEBI" id="CHEBI:36264"/>
        <dbReference type="ChEBI" id="CHEBI:62727"/>
        <dbReference type="ChEBI" id="CHEBI:71302"/>
        <dbReference type="ChEBI" id="CHEBI:456215"/>
        <dbReference type="EC" id="2.10.1.1"/>
    </reaction>
</comment>
<name>A0A7C8BTA8_9MICO</name>
<dbReference type="Gene3D" id="2.40.340.10">
    <property type="entry name" value="MoeA, C-terminal, domain IV"/>
    <property type="match status" value="1"/>
</dbReference>
<proteinExistence type="inferred from homology"/>
<dbReference type="InterPro" id="IPR005111">
    <property type="entry name" value="MoeA_C_domain_IV"/>
</dbReference>
<dbReference type="PANTHER" id="PTHR10192">
    <property type="entry name" value="MOLYBDOPTERIN BIOSYNTHESIS PROTEIN"/>
    <property type="match status" value="1"/>
</dbReference>
<comment type="pathway">
    <text evidence="2 7">Cofactor biosynthesis; molybdopterin biosynthesis.</text>
</comment>
<dbReference type="SMART" id="SM00852">
    <property type="entry name" value="MoCF_biosynth"/>
    <property type="match status" value="1"/>
</dbReference>
<evidence type="ECO:0000313" key="10">
    <source>
        <dbReference type="Proteomes" id="UP000481339"/>
    </source>
</evidence>
<dbReference type="Pfam" id="PF03454">
    <property type="entry name" value="MoeA_C"/>
    <property type="match status" value="1"/>
</dbReference>
<keyword evidence="7" id="KW-0479">Metal-binding</keyword>
<comment type="cofactor">
    <cofactor evidence="7">
        <name>Mg(2+)</name>
        <dbReference type="ChEBI" id="CHEBI:18420"/>
    </cofactor>
</comment>
<dbReference type="InterPro" id="IPR038987">
    <property type="entry name" value="MoeA-like"/>
</dbReference>
<dbReference type="SUPFAM" id="SSF63867">
    <property type="entry name" value="MoeA C-terminal domain-like"/>
    <property type="match status" value="1"/>
</dbReference>
<dbReference type="GO" id="GO:0005829">
    <property type="term" value="C:cytosol"/>
    <property type="evidence" value="ECO:0007669"/>
    <property type="project" value="TreeGrafter"/>
</dbReference>
<evidence type="ECO:0000256" key="4">
    <source>
        <dbReference type="ARBA" id="ARBA00022505"/>
    </source>
</evidence>
<dbReference type="GO" id="GO:0061599">
    <property type="term" value="F:molybdopterin molybdotransferase activity"/>
    <property type="evidence" value="ECO:0007669"/>
    <property type="project" value="UniProtKB-UniRule"/>
</dbReference>
<dbReference type="NCBIfam" id="NF045515">
    <property type="entry name" value="Glp_gephyrin"/>
    <property type="match status" value="1"/>
</dbReference>
<evidence type="ECO:0000259" key="8">
    <source>
        <dbReference type="SMART" id="SM00852"/>
    </source>
</evidence>
<dbReference type="InterPro" id="IPR036135">
    <property type="entry name" value="MoeA_linker/N_sf"/>
</dbReference>
<keyword evidence="7" id="KW-0460">Magnesium</keyword>
<dbReference type="SUPFAM" id="SSF63882">
    <property type="entry name" value="MoeA N-terminal region -like"/>
    <property type="match status" value="1"/>
</dbReference>
<dbReference type="AlphaFoldDB" id="A0A7C8BTA8"/>
<dbReference type="Proteomes" id="UP000481339">
    <property type="component" value="Unassembled WGS sequence"/>
</dbReference>
<dbReference type="Gene3D" id="2.170.190.11">
    <property type="entry name" value="Molybdopterin biosynthesis moea protein, domain 3"/>
    <property type="match status" value="1"/>
</dbReference>
<dbReference type="UniPathway" id="UPA00344"/>
<evidence type="ECO:0000256" key="3">
    <source>
        <dbReference type="ARBA" id="ARBA00010763"/>
    </source>
</evidence>
<dbReference type="CDD" id="cd00887">
    <property type="entry name" value="MoeA"/>
    <property type="match status" value="1"/>
</dbReference>
<dbReference type="Pfam" id="PF00994">
    <property type="entry name" value="MoCF_biosynth"/>
    <property type="match status" value="1"/>
</dbReference>
<organism evidence="9 10">
    <name type="scientific">Pseudoclavibacter caeni</name>
    <dbReference type="NCBI Taxonomy" id="908846"/>
    <lineage>
        <taxon>Bacteria</taxon>
        <taxon>Bacillati</taxon>
        <taxon>Actinomycetota</taxon>
        <taxon>Actinomycetes</taxon>
        <taxon>Micrococcales</taxon>
        <taxon>Microbacteriaceae</taxon>
        <taxon>Pseudoclavibacter</taxon>
    </lineage>
</organism>
<dbReference type="OrthoDB" id="9804758at2"/>
<dbReference type="InterPro" id="IPR036425">
    <property type="entry name" value="MoaB/Mog-like_dom_sf"/>
</dbReference>
<dbReference type="RefSeq" id="WP_158035603.1">
    <property type="nucleotide sequence ID" value="NZ_BAAAZV010000018.1"/>
</dbReference>